<reference evidence="2" key="1">
    <citation type="journal article" date="2014" name="Int. J. Syst. Evol. Microbiol.">
        <title>Complete genome of a new Firmicutes species belonging to the dominant human colonic microbiota ('Ruminococcus bicirculans') reveals two chromosomes and a selective capacity to utilize plant glucans.</title>
        <authorList>
            <consortium name="NISC Comparative Sequencing Program"/>
            <person name="Wegmann U."/>
            <person name="Louis P."/>
            <person name="Goesmann A."/>
            <person name="Henrissat B."/>
            <person name="Duncan S.H."/>
            <person name="Flint H.J."/>
        </authorList>
    </citation>
    <scope>NUCLEOTIDE SEQUENCE</scope>
    <source>
        <strain evidence="2">CGMCC 1.8884</strain>
    </source>
</reference>
<organism evidence="1 4">
    <name type="scientific">Deinococcus wulumuqiensis</name>
    <dbReference type="NCBI Taxonomy" id="980427"/>
    <lineage>
        <taxon>Bacteria</taxon>
        <taxon>Thermotogati</taxon>
        <taxon>Deinococcota</taxon>
        <taxon>Deinococci</taxon>
        <taxon>Deinococcales</taxon>
        <taxon>Deinococcaceae</taxon>
        <taxon>Deinococcus</taxon>
    </lineage>
</organism>
<dbReference type="EMBL" id="BMLZ01000024">
    <property type="protein sequence ID" value="GGP30311.1"/>
    <property type="molecule type" value="Genomic_DNA"/>
</dbReference>
<sequence>MISRPQLEEFKAEYPEAAQALENWEDTVTSLRFSNFSELQQQINTVDLVNGVFLVFNIMGNRYRLITGVYWPQPALYLKHFFTHKAYDAWSQEQRTQQAKKAAQELKRRDN</sequence>
<dbReference type="EMBL" id="BMMA01000024">
    <property type="protein sequence ID" value="GGI88044.1"/>
    <property type="molecule type" value="Genomic_DNA"/>
</dbReference>
<proteinExistence type="predicted"/>
<evidence type="ECO:0000313" key="1">
    <source>
        <dbReference type="EMBL" id="GGI88044.1"/>
    </source>
</evidence>
<dbReference type="InterPro" id="IPR018669">
    <property type="entry name" value="Toxin_HigB"/>
</dbReference>
<evidence type="ECO:0000313" key="3">
    <source>
        <dbReference type="Proteomes" id="UP000630135"/>
    </source>
</evidence>
<accession>A0AAV4K7E4</accession>
<protein>
    <recommendedName>
        <fullName evidence="5">Type II toxin-antitoxin system HigB family toxin</fullName>
    </recommendedName>
</protein>
<dbReference type="GO" id="GO:0110001">
    <property type="term" value="C:toxin-antitoxin complex"/>
    <property type="evidence" value="ECO:0007669"/>
    <property type="project" value="InterPro"/>
</dbReference>
<keyword evidence="3" id="KW-1185">Reference proteome</keyword>
<gene>
    <name evidence="2" type="ORF">GCM10008021_19620</name>
    <name evidence="1" type="ORF">GCM10010914_23040</name>
</gene>
<dbReference type="Proteomes" id="UP000652720">
    <property type="component" value="Unassembled WGS sequence"/>
</dbReference>
<dbReference type="AlphaFoldDB" id="A0AAV4K7E4"/>
<dbReference type="GO" id="GO:0003723">
    <property type="term" value="F:RNA binding"/>
    <property type="evidence" value="ECO:0007669"/>
    <property type="project" value="InterPro"/>
</dbReference>
<reference evidence="1" key="4">
    <citation type="submission" date="2023-08" db="EMBL/GenBank/DDBJ databases">
        <authorList>
            <person name="Sun Q."/>
            <person name="Zhou Y."/>
        </authorList>
    </citation>
    <scope>NUCLEOTIDE SEQUENCE</scope>
    <source>
        <strain evidence="2">CGMCC 1.8884</strain>
        <strain evidence="1">CGMCC 1.8885</strain>
    </source>
</reference>
<evidence type="ECO:0000313" key="4">
    <source>
        <dbReference type="Proteomes" id="UP000652720"/>
    </source>
</evidence>
<evidence type="ECO:0000313" key="2">
    <source>
        <dbReference type="EMBL" id="GGP30311.1"/>
    </source>
</evidence>
<evidence type="ECO:0008006" key="5">
    <source>
        <dbReference type="Google" id="ProtNLM"/>
    </source>
</evidence>
<comment type="caution">
    <text evidence="1">The sequence shown here is derived from an EMBL/GenBank/DDBJ whole genome shotgun (WGS) entry which is preliminary data.</text>
</comment>
<dbReference type="Proteomes" id="UP000630135">
    <property type="component" value="Unassembled WGS sequence"/>
</dbReference>
<dbReference type="GO" id="GO:0004519">
    <property type="term" value="F:endonuclease activity"/>
    <property type="evidence" value="ECO:0007669"/>
    <property type="project" value="InterPro"/>
</dbReference>
<reference evidence="1" key="2">
    <citation type="journal article" date="2014" name="Int. J. Syst. Evol. Microbiol.">
        <title>Complete genome sequence of Corynebacterium casei LMG S-19264T (=DSM 44701T), isolated from a smear-ripened cheese.</title>
        <authorList>
            <consortium name="US DOE Joint Genome Institute (JGI-PGF)"/>
            <person name="Walter F."/>
            <person name="Albersmeier A."/>
            <person name="Kalinowski J."/>
            <person name="Ruckert C."/>
        </authorList>
    </citation>
    <scope>NUCLEOTIDE SEQUENCE</scope>
    <source>
        <strain evidence="1">CGMCC 1.8885</strain>
    </source>
</reference>
<name>A0AAV4K7E4_9DEIO</name>
<reference evidence="3" key="3">
    <citation type="journal article" date="2019" name="Int. J. Syst. Evol. Microbiol.">
        <title>The Global Catalogue of Microorganisms (GCM) 10K type strain sequencing project: providing services to taxonomists for standard genome sequencing and annotation.</title>
        <authorList>
            <consortium name="The Broad Institute Genomics Platform"/>
            <consortium name="The Broad Institute Genome Sequencing Center for Infectious Disease"/>
            <person name="Wu L."/>
            <person name="Ma J."/>
        </authorList>
    </citation>
    <scope>NUCLEOTIDE SEQUENCE [LARGE SCALE GENOMIC DNA]</scope>
    <source>
        <strain evidence="3">CGMCC 1.8884</strain>
    </source>
</reference>
<dbReference type="Pfam" id="PF09907">
    <property type="entry name" value="HigB_toxin"/>
    <property type="match status" value="1"/>
</dbReference>